<protein>
    <submittedName>
        <fullName evidence="2">Glycosyl transferase family 2</fullName>
    </submittedName>
</protein>
<dbReference type="PANTHER" id="PTHR22916">
    <property type="entry name" value="GLYCOSYLTRANSFERASE"/>
    <property type="match status" value="1"/>
</dbReference>
<accession>G0GAX4</accession>
<evidence type="ECO:0000259" key="1">
    <source>
        <dbReference type="Pfam" id="PF00535"/>
    </source>
</evidence>
<proteinExistence type="predicted"/>
<organism evidence="2 3">
    <name type="scientific">Winmispira thermophila (strain ATCC 700085 / DSM 6578 / Z-1203)</name>
    <name type="common">Spirochaeta thermophila</name>
    <dbReference type="NCBI Taxonomy" id="869211"/>
    <lineage>
        <taxon>Bacteria</taxon>
        <taxon>Pseudomonadati</taxon>
        <taxon>Spirochaetota</taxon>
        <taxon>Spirochaetia</taxon>
        <taxon>Winmispirales</taxon>
        <taxon>Winmispiraceae</taxon>
        <taxon>Winmispira</taxon>
    </lineage>
</organism>
<dbReference type="CDD" id="cd00761">
    <property type="entry name" value="Glyco_tranf_GTA_type"/>
    <property type="match status" value="1"/>
</dbReference>
<dbReference type="InterPro" id="IPR001173">
    <property type="entry name" value="Glyco_trans_2-like"/>
</dbReference>
<dbReference type="AlphaFoldDB" id="G0GAX4"/>
<dbReference type="RefSeq" id="WP_014625200.1">
    <property type="nucleotide sequence ID" value="NC_017583.1"/>
</dbReference>
<keyword evidence="3" id="KW-1185">Reference proteome</keyword>
<dbReference type="EMBL" id="CP002903">
    <property type="protein sequence ID" value="AEJ61870.1"/>
    <property type="molecule type" value="Genomic_DNA"/>
</dbReference>
<keyword evidence="2" id="KW-0808">Transferase</keyword>
<dbReference type="OrthoDB" id="396512at2"/>
<dbReference type="Gene3D" id="3.90.550.10">
    <property type="entry name" value="Spore Coat Polysaccharide Biosynthesis Protein SpsA, Chain A"/>
    <property type="match status" value="1"/>
</dbReference>
<dbReference type="STRING" id="869211.Spith_1609"/>
<evidence type="ECO:0000313" key="3">
    <source>
        <dbReference type="Proteomes" id="UP000007254"/>
    </source>
</evidence>
<dbReference type="GO" id="GO:0016758">
    <property type="term" value="F:hexosyltransferase activity"/>
    <property type="evidence" value="ECO:0007669"/>
    <property type="project" value="UniProtKB-ARBA"/>
</dbReference>
<dbReference type="KEGG" id="stq:Spith_1609"/>
<dbReference type="HOGENOM" id="CLU_025996_9_0_12"/>
<feature type="domain" description="Glycosyltransferase 2-like" evidence="1">
    <location>
        <begin position="8"/>
        <end position="169"/>
    </location>
</feature>
<dbReference type="SUPFAM" id="SSF53448">
    <property type="entry name" value="Nucleotide-diphospho-sugar transferases"/>
    <property type="match status" value="1"/>
</dbReference>
<name>G0GAX4_WINT7</name>
<gene>
    <name evidence="2" type="ordered locus">Spith_1609</name>
</gene>
<dbReference type="Proteomes" id="UP000007254">
    <property type="component" value="Chromosome"/>
</dbReference>
<reference evidence="2 3" key="1">
    <citation type="submission" date="2011-06" db="EMBL/GenBank/DDBJ databases">
        <title>The complete genome of Spirochaeta thermophila DSM 6578.</title>
        <authorList>
            <consortium name="US DOE Joint Genome Institute (JGI-PGF)"/>
            <person name="Lucas S."/>
            <person name="Lapidus A."/>
            <person name="Bruce D."/>
            <person name="Goodwin L."/>
            <person name="Pitluck S."/>
            <person name="Peters L."/>
            <person name="Kyrpides N."/>
            <person name="Mavromatis K."/>
            <person name="Ivanova N."/>
            <person name="Mikailova N."/>
            <person name="Pagani I."/>
            <person name="Chertkov O."/>
            <person name="Detter J.C."/>
            <person name="Tapia R."/>
            <person name="Han C."/>
            <person name="Land M."/>
            <person name="Hauser L."/>
            <person name="Markowitz V."/>
            <person name="Cheng J.-F."/>
            <person name="Hugenholtz P."/>
            <person name="Woyke T."/>
            <person name="Wu D."/>
            <person name="Spring S."/>
            <person name="Merkhoffer B."/>
            <person name="Schneider S."/>
            <person name="Klenk H.-P."/>
            <person name="Eisen J.A."/>
        </authorList>
    </citation>
    <scope>NUCLEOTIDE SEQUENCE [LARGE SCALE GENOMIC DNA]</scope>
    <source>
        <strain evidence="3">ATCC 700085 / DSM 6578 / Z-1203</strain>
    </source>
</reference>
<evidence type="ECO:0000313" key="2">
    <source>
        <dbReference type="EMBL" id="AEJ61870.1"/>
    </source>
</evidence>
<dbReference type="InterPro" id="IPR029044">
    <property type="entry name" value="Nucleotide-diphossugar_trans"/>
</dbReference>
<dbReference type="Pfam" id="PF00535">
    <property type="entry name" value="Glycos_transf_2"/>
    <property type="match status" value="1"/>
</dbReference>
<sequence>MESSLDLSVIIPHFDCPDLLYRLLSTIPPHPGVEVIVVDDNSEKKPDPSSLSRFPHVVYYENTSGKKGAGTCRNIGLEHAKGRWVIFADADDIFLPGFYSIVAKYFTAEEEVIFFVPTSRYSDSGELGFRHEADAGILLRYLKERDHKSELLVRYYIAAPWSKLIRRDFIEMHGLRFDEVLASNDVMFATKLGYHMKRFQVSPETIYCVMLRHGSLVMRKSREVIEARIDTHIRYVQFLKSYLPGKDARYVFLSRAFKRSLGLLNAARRIGVTYFLSTWFRFIRSGVPIVSWRLITPSFVWEKITKTLPNMKRESRFYTGR</sequence>